<keyword evidence="2 5" id="KW-0812">Transmembrane</keyword>
<evidence type="ECO:0000256" key="4">
    <source>
        <dbReference type="ARBA" id="ARBA00023136"/>
    </source>
</evidence>
<comment type="subcellular location">
    <subcellularLocation>
        <location evidence="1">Membrane</location>
        <topology evidence="1">Multi-pass membrane protein</topology>
    </subcellularLocation>
</comment>
<feature type="transmembrane region" description="Helical" evidence="5">
    <location>
        <begin position="287"/>
        <end position="305"/>
    </location>
</feature>
<dbReference type="RefSeq" id="WP_273232955.1">
    <property type="nucleotide sequence ID" value="NZ_QFOH01000016.1"/>
</dbReference>
<keyword evidence="3 5" id="KW-1133">Transmembrane helix</keyword>
<dbReference type="InterPro" id="IPR049453">
    <property type="entry name" value="Memb_transporter_dom"/>
</dbReference>
<feature type="transmembrane region" description="Helical" evidence="5">
    <location>
        <begin position="317"/>
        <end position="336"/>
    </location>
</feature>
<organism evidence="7 8">
    <name type="scientific">Pseudomonas kuykendallii</name>
    <dbReference type="NCBI Taxonomy" id="1007099"/>
    <lineage>
        <taxon>Bacteria</taxon>
        <taxon>Pseudomonadati</taxon>
        <taxon>Pseudomonadota</taxon>
        <taxon>Gammaproteobacteria</taxon>
        <taxon>Pseudomonadales</taxon>
        <taxon>Pseudomonadaceae</taxon>
        <taxon>Pseudomonas</taxon>
    </lineage>
</organism>
<evidence type="ECO:0000256" key="2">
    <source>
        <dbReference type="ARBA" id="ARBA00022692"/>
    </source>
</evidence>
<feature type="transmembrane region" description="Helical" evidence="5">
    <location>
        <begin position="67"/>
        <end position="85"/>
    </location>
</feature>
<comment type="caution">
    <text evidence="7">The sequence shown here is derived from an EMBL/GenBank/DDBJ whole genome shotgun (WGS) entry which is preliminary data.</text>
</comment>
<evidence type="ECO:0000256" key="1">
    <source>
        <dbReference type="ARBA" id="ARBA00004141"/>
    </source>
</evidence>
<evidence type="ECO:0000256" key="3">
    <source>
        <dbReference type="ARBA" id="ARBA00022989"/>
    </source>
</evidence>
<feature type="domain" description="Integral membrane bound transporter" evidence="6">
    <location>
        <begin position="206"/>
        <end position="329"/>
    </location>
</feature>
<feature type="transmembrane region" description="Helical" evidence="5">
    <location>
        <begin position="20"/>
        <end position="46"/>
    </location>
</feature>
<dbReference type="EMBL" id="QFOH01000016">
    <property type="protein sequence ID" value="PZP22820.1"/>
    <property type="molecule type" value="Genomic_DNA"/>
</dbReference>
<evidence type="ECO:0000256" key="5">
    <source>
        <dbReference type="SAM" id="Phobius"/>
    </source>
</evidence>
<keyword evidence="4 5" id="KW-0472">Membrane</keyword>
<sequence>MQRVLRTSLTWKAQPPAWGPAMVAGIGCGLPLLLGLFSAHPGFLWASVGAFQASQANPLHRLGMLRMLLLIALGACSAALGFWAAPWPTSSLLLFAAFGLLLAWLQRFGNEAGKLGVGLAVCLSLGHGQQAMGALHNPYAVAALFVLGGLWVTLLAFALRGGHGLRMWPRLPRFVSLLKVLRRHAQRLPRREWRLHALGCMLACGLAGLLVNLADLPRGYWLTVAVITTLQLEFHNSLVRAVQASAASLAAAALLVFIGHSLQSPALMVATLLPLIVLSRAFQVNHYGLFVLQTTFCFVLLSESLSRDWHLPGVRLLNSLLGVALALLVAQVIDLLRKRLDRKEEPADTGERRE</sequence>
<accession>A0A2W5D2Y9</accession>
<gene>
    <name evidence="7" type="ORF">DI599_13690</name>
</gene>
<name>A0A2W5D2Y9_9PSED</name>
<dbReference type="PROSITE" id="PS51257">
    <property type="entry name" value="PROKAR_LIPOPROTEIN"/>
    <property type="match status" value="1"/>
</dbReference>
<feature type="transmembrane region" description="Helical" evidence="5">
    <location>
        <begin position="91"/>
        <end position="108"/>
    </location>
</feature>
<protein>
    <recommendedName>
        <fullName evidence="6">Integral membrane bound transporter domain-containing protein</fullName>
    </recommendedName>
</protein>
<proteinExistence type="predicted"/>
<evidence type="ECO:0000259" key="6">
    <source>
        <dbReference type="Pfam" id="PF13515"/>
    </source>
</evidence>
<evidence type="ECO:0000313" key="7">
    <source>
        <dbReference type="EMBL" id="PZP22820.1"/>
    </source>
</evidence>
<evidence type="ECO:0000313" key="8">
    <source>
        <dbReference type="Proteomes" id="UP000249198"/>
    </source>
</evidence>
<feature type="transmembrane region" description="Helical" evidence="5">
    <location>
        <begin position="193"/>
        <end position="213"/>
    </location>
</feature>
<reference evidence="7 8" key="1">
    <citation type="submission" date="2017-08" db="EMBL/GenBank/DDBJ databases">
        <title>Infants hospitalized years apart are colonized by the same room-sourced microbial strains.</title>
        <authorList>
            <person name="Brooks B."/>
            <person name="Olm M.R."/>
            <person name="Firek B.A."/>
            <person name="Baker R."/>
            <person name="Thomas B.C."/>
            <person name="Morowitz M.J."/>
            <person name="Banfield J.F."/>
        </authorList>
    </citation>
    <scope>NUCLEOTIDE SEQUENCE [LARGE SCALE GENOMIC DNA]</scope>
    <source>
        <strain evidence="7">S2_009_000_R2_77</strain>
    </source>
</reference>
<feature type="transmembrane region" description="Helical" evidence="5">
    <location>
        <begin position="139"/>
        <end position="159"/>
    </location>
</feature>
<dbReference type="Proteomes" id="UP000249198">
    <property type="component" value="Unassembled WGS sequence"/>
</dbReference>
<dbReference type="Pfam" id="PF13515">
    <property type="entry name" value="FUSC_2"/>
    <property type="match status" value="1"/>
</dbReference>
<feature type="transmembrane region" description="Helical" evidence="5">
    <location>
        <begin position="265"/>
        <end position="282"/>
    </location>
</feature>
<dbReference type="GO" id="GO:0016020">
    <property type="term" value="C:membrane"/>
    <property type="evidence" value="ECO:0007669"/>
    <property type="project" value="UniProtKB-SubCell"/>
</dbReference>
<dbReference type="AlphaFoldDB" id="A0A2W5D2Y9"/>